<dbReference type="PROSITE" id="PS51273">
    <property type="entry name" value="GATASE_TYPE_1"/>
    <property type="match status" value="1"/>
</dbReference>
<name>G7W6Z2_DESOD</name>
<dbReference type="RefSeq" id="WP_014186656.1">
    <property type="nucleotide sequence ID" value="NC_016584.1"/>
</dbReference>
<dbReference type="PANTHER" id="PTHR43418:SF4">
    <property type="entry name" value="MULTIFUNCTIONAL TRYPTOPHAN BIOSYNTHESIS PROTEIN"/>
    <property type="match status" value="1"/>
</dbReference>
<evidence type="ECO:0000259" key="2">
    <source>
        <dbReference type="Pfam" id="PF00117"/>
    </source>
</evidence>
<dbReference type="InterPro" id="IPR017926">
    <property type="entry name" value="GATASE"/>
</dbReference>
<dbReference type="Proteomes" id="UP000006346">
    <property type="component" value="Chromosome"/>
</dbReference>
<dbReference type="GO" id="GO:0004049">
    <property type="term" value="F:anthranilate synthase activity"/>
    <property type="evidence" value="ECO:0007669"/>
    <property type="project" value="TreeGrafter"/>
</dbReference>
<keyword evidence="1 3" id="KW-0315">Glutamine amidotransferase</keyword>
<protein>
    <submittedName>
        <fullName evidence="3">Glutamine amidotransferase of anthranilate synthase or aminodeoxychorismate synthase</fullName>
    </submittedName>
</protein>
<proteinExistence type="predicted"/>
<dbReference type="FunFam" id="3.40.50.880:FF:000003">
    <property type="entry name" value="Anthranilate synthase component II"/>
    <property type="match status" value="1"/>
</dbReference>
<dbReference type="HOGENOM" id="CLU_014340_1_2_9"/>
<dbReference type="OrthoDB" id="9804328at2"/>
<dbReference type="PRINTS" id="PR00099">
    <property type="entry name" value="CPSGATASE"/>
</dbReference>
<dbReference type="KEGG" id="dor:Desor_4432"/>
<dbReference type="GO" id="GO:0016740">
    <property type="term" value="F:transferase activity"/>
    <property type="evidence" value="ECO:0007669"/>
    <property type="project" value="UniProtKB-KW"/>
</dbReference>
<dbReference type="GO" id="GO:0005829">
    <property type="term" value="C:cytosol"/>
    <property type="evidence" value="ECO:0007669"/>
    <property type="project" value="TreeGrafter"/>
</dbReference>
<organism evidence="3 4">
    <name type="scientific">Desulfosporosinus orientis (strain ATCC 19365 / DSM 765 / NCIMB 8382 / VKM B-1628 / Singapore I)</name>
    <name type="common">Desulfotomaculum orientis</name>
    <dbReference type="NCBI Taxonomy" id="768706"/>
    <lineage>
        <taxon>Bacteria</taxon>
        <taxon>Bacillati</taxon>
        <taxon>Bacillota</taxon>
        <taxon>Clostridia</taxon>
        <taxon>Eubacteriales</taxon>
        <taxon>Desulfitobacteriaceae</taxon>
        <taxon>Desulfosporosinus</taxon>
    </lineage>
</organism>
<dbReference type="InterPro" id="IPR029062">
    <property type="entry name" value="Class_I_gatase-like"/>
</dbReference>
<dbReference type="PRINTS" id="PR00096">
    <property type="entry name" value="GATASE"/>
</dbReference>
<dbReference type="SUPFAM" id="SSF52317">
    <property type="entry name" value="Class I glutamine amidotransferase-like"/>
    <property type="match status" value="1"/>
</dbReference>
<dbReference type="MEROPS" id="C26.A25"/>
<keyword evidence="3" id="KW-0808">Transferase</keyword>
<dbReference type="NCBIfam" id="TIGR00566">
    <property type="entry name" value="trpG_papA"/>
    <property type="match status" value="1"/>
</dbReference>
<dbReference type="STRING" id="768706.Desor_4432"/>
<accession>G7W6Z2</accession>
<dbReference type="PATRIC" id="fig|768706.3.peg.4505"/>
<dbReference type="PRINTS" id="PR00097">
    <property type="entry name" value="ANTSNTHASEII"/>
</dbReference>
<dbReference type="InterPro" id="IPR006221">
    <property type="entry name" value="TrpG/PapA_dom"/>
</dbReference>
<dbReference type="Gene3D" id="3.40.50.880">
    <property type="match status" value="1"/>
</dbReference>
<dbReference type="eggNOG" id="COG0512">
    <property type="taxonomic scope" value="Bacteria"/>
</dbReference>
<evidence type="ECO:0000313" key="4">
    <source>
        <dbReference type="Proteomes" id="UP000006346"/>
    </source>
</evidence>
<gene>
    <name evidence="3" type="ordered locus">Desor_4432</name>
</gene>
<dbReference type="EMBL" id="CP003108">
    <property type="protein sequence ID" value="AET69849.1"/>
    <property type="molecule type" value="Genomic_DNA"/>
</dbReference>
<reference evidence="3 4" key="2">
    <citation type="journal article" date="2012" name="J. Bacteriol.">
        <title>Complete genome sequences of Desulfosporosinus orientis DSM765T, Desulfosporosinus youngiae DSM17734T, Desulfosporosinus meridiei DSM13257T, and Desulfosporosinus acidiphilus DSM22704T.</title>
        <authorList>
            <person name="Pester M."/>
            <person name="Brambilla E."/>
            <person name="Alazard D."/>
            <person name="Rattei T."/>
            <person name="Weinmaier T."/>
            <person name="Han J."/>
            <person name="Lucas S."/>
            <person name="Lapidus A."/>
            <person name="Cheng J.F."/>
            <person name="Goodwin L."/>
            <person name="Pitluck S."/>
            <person name="Peters L."/>
            <person name="Ovchinnikova G."/>
            <person name="Teshima H."/>
            <person name="Detter J.C."/>
            <person name="Han C.S."/>
            <person name="Tapia R."/>
            <person name="Land M.L."/>
            <person name="Hauser L."/>
            <person name="Kyrpides N.C."/>
            <person name="Ivanova N.N."/>
            <person name="Pagani I."/>
            <person name="Huntmann M."/>
            <person name="Wei C.L."/>
            <person name="Davenport K.W."/>
            <person name="Daligault H."/>
            <person name="Chain P.S."/>
            <person name="Chen A."/>
            <person name="Mavromatis K."/>
            <person name="Markowitz V."/>
            <person name="Szeto E."/>
            <person name="Mikhailova N."/>
            <person name="Pati A."/>
            <person name="Wagner M."/>
            <person name="Woyke T."/>
            <person name="Ollivier B."/>
            <person name="Klenk H.P."/>
            <person name="Spring S."/>
            <person name="Loy A."/>
        </authorList>
    </citation>
    <scope>NUCLEOTIDE SEQUENCE [LARGE SCALE GENOMIC DNA]</scope>
    <source>
        <strain evidence="4">ATCC 19365 / DSM 765 / NCIMB 8382 / VKM B-1628</strain>
    </source>
</reference>
<evidence type="ECO:0000256" key="1">
    <source>
        <dbReference type="ARBA" id="ARBA00022962"/>
    </source>
</evidence>
<reference evidence="4" key="1">
    <citation type="submission" date="2011-11" db="EMBL/GenBank/DDBJ databases">
        <title>Complete sequence of Desulfosporosinus orientis DSM 765.</title>
        <authorList>
            <person name="Lucas S."/>
            <person name="Han J."/>
            <person name="Lapidus A."/>
            <person name="Cheng J.-F."/>
            <person name="Goodwin L."/>
            <person name="Pitluck S."/>
            <person name="Peters L."/>
            <person name="Ovchinnikova G."/>
            <person name="Teshima H."/>
            <person name="Detter J.C."/>
            <person name="Han C."/>
            <person name="Tapia R."/>
            <person name="Land M."/>
            <person name="Hauser L."/>
            <person name="Kyrpides N."/>
            <person name="Ivanova N."/>
            <person name="Pagani I."/>
            <person name="Pester M."/>
            <person name="Spring S."/>
            <person name="Ollivier B."/>
            <person name="Rattei T."/>
            <person name="Klenk H.-P."/>
            <person name="Wagner M."/>
            <person name="Loy A."/>
            <person name="Woyke T."/>
        </authorList>
    </citation>
    <scope>NUCLEOTIDE SEQUENCE [LARGE SCALE GENOMIC DNA]</scope>
    <source>
        <strain evidence="4">ATCC 19365 / DSM 765 / NCIMB 8382 / VKM B-1628</strain>
    </source>
</reference>
<dbReference type="InterPro" id="IPR050472">
    <property type="entry name" value="Anth_synth/Amidotransfase"/>
</dbReference>
<feature type="domain" description="Glutamine amidotransferase" evidence="2">
    <location>
        <begin position="3"/>
        <end position="186"/>
    </location>
</feature>
<keyword evidence="4" id="KW-1185">Reference proteome</keyword>
<evidence type="ECO:0000313" key="3">
    <source>
        <dbReference type="EMBL" id="AET69849.1"/>
    </source>
</evidence>
<dbReference type="Pfam" id="PF00117">
    <property type="entry name" value="GATase"/>
    <property type="match status" value="1"/>
</dbReference>
<sequence>MYLIVDHYDSFVYNLKAYFEVLNCSVQVIRSDKAASDYIEQIENLDGIIFSPGPKRPEDCEHSAALLRAFGKRIPILGVCLGHQLIGHTFGAKVIKGLRPMHGKITRINNYNTGVLQGLPDKFEVTRYHSLVISEDFLPDCLRIDARADDGAIMAISHKEFPIFGVQFHPEAILTQYGYEVLNNFVNIAEKRREENGQLQGVDPLLSCC</sequence>
<dbReference type="AlphaFoldDB" id="G7W6Z2"/>
<dbReference type="CDD" id="cd01743">
    <property type="entry name" value="GATase1_Anthranilate_Synthase"/>
    <property type="match status" value="1"/>
</dbReference>
<dbReference type="PANTHER" id="PTHR43418">
    <property type="entry name" value="MULTIFUNCTIONAL TRYPTOPHAN BIOSYNTHESIS PROTEIN-RELATED"/>
    <property type="match status" value="1"/>
</dbReference>
<dbReference type="GO" id="GO:0000162">
    <property type="term" value="P:L-tryptophan biosynthetic process"/>
    <property type="evidence" value="ECO:0007669"/>
    <property type="project" value="TreeGrafter"/>
</dbReference>